<dbReference type="Proteomes" id="UP000217790">
    <property type="component" value="Unassembled WGS sequence"/>
</dbReference>
<keyword evidence="1" id="KW-0479">Metal-binding</keyword>
<proteinExistence type="predicted"/>
<dbReference type="AlphaFoldDB" id="A0A2H3E3C0"/>
<feature type="region of interest" description="Disordered" evidence="5">
    <location>
        <begin position="119"/>
        <end position="144"/>
    </location>
</feature>
<dbReference type="OMA" id="INQDVRM"/>
<keyword evidence="3" id="KW-0862">Zinc</keyword>
<dbReference type="Pfam" id="PF12171">
    <property type="entry name" value="zf-C2H2_jaz"/>
    <property type="match status" value="1"/>
</dbReference>
<evidence type="ECO:0000256" key="3">
    <source>
        <dbReference type="ARBA" id="ARBA00022833"/>
    </source>
</evidence>
<feature type="compositionally biased region" description="Polar residues" evidence="5">
    <location>
        <begin position="23"/>
        <end position="33"/>
    </location>
</feature>
<evidence type="ECO:0000259" key="6">
    <source>
        <dbReference type="PROSITE" id="PS50157"/>
    </source>
</evidence>
<dbReference type="SUPFAM" id="SSF57667">
    <property type="entry name" value="beta-beta-alpha zinc fingers"/>
    <property type="match status" value="1"/>
</dbReference>
<organism evidence="8 9">
    <name type="scientific">Armillaria gallica</name>
    <name type="common">Bulbous honey fungus</name>
    <name type="synonym">Armillaria bulbosa</name>
    <dbReference type="NCBI Taxonomy" id="47427"/>
    <lineage>
        <taxon>Eukaryota</taxon>
        <taxon>Fungi</taxon>
        <taxon>Dikarya</taxon>
        <taxon>Basidiomycota</taxon>
        <taxon>Agaricomycotina</taxon>
        <taxon>Agaricomycetes</taxon>
        <taxon>Agaricomycetidae</taxon>
        <taxon>Agaricales</taxon>
        <taxon>Marasmiineae</taxon>
        <taxon>Physalacriaceae</taxon>
        <taxon>Armillaria</taxon>
    </lineage>
</organism>
<keyword evidence="2 4" id="KW-0863">Zinc-finger</keyword>
<feature type="compositionally biased region" description="Basic and acidic residues" evidence="5">
    <location>
        <begin position="120"/>
        <end position="144"/>
    </location>
</feature>
<gene>
    <name evidence="8" type="ORF">ARMGADRAFT_396587</name>
</gene>
<reference evidence="9" key="1">
    <citation type="journal article" date="2017" name="Nat. Ecol. Evol.">
        <title>Genome expansion and lineage-specific genetic innovations in the forest pathogenic fungi Armillaria.</title>
        <authorList>
            <person name="Sipos G."/>
            <person name="Prasanna A.N."/>
            <person name="Walter M.C."/>
            <person name="O'Connor E."/>
            <person name="Balint B."/>
            <person name="Krizsan K."/>
            <person name="Kiss B."/>
            <person name="Hess J."/>
            <person name="Varga T."/>
            <person name="Slot J."/>
            <person name="Riley R."/>
            <person name="Boka B."/>
            <person name="Rigling D."/>
            <person name="Barry K."/>
            <person name="Lee J."/>
            <person name="Mihaltcheva S."/>
            <person name="LaButti K."/>
            <person name="Lipzen A."/>
            <person name="Waldron R."/>
            <person name="Moloney N.M."/>
            <person name="Sperisen C."/>
            <person name="Kredics L."/>
            <person name="Vagvoelgyi C."/>
            <person name="Patrignani A."/>
            <person name="Fitzpatrick D."/>
            <person name="Nagy I."/>
            <person name="Doyle S."/>
            <person name="Anderson J.B."/>
            <person name="Grigoriev I.V."/>
            <person name="Gueldener U."/>
            <person name="Muensterkoetter M."/>
            <person name="Nagy L.G."/>
        </authorList>
    </citation>
    <scope>NUCLEOTIDE SEQUENCE [LARGE SCALE GENOMIC DNA]</scope>
    <source>
        <strain evidence="9">Ar21-2</strain>
    </source>
</reference>
<dbReference type="PANTHER" id="PTHR47251">
    <property type="entry name" value="FINGER DOMAIN PROTEIN, PUTATIVE (AFU_ORTHOLOGUE AFUA_3G04180)-RELATED"/>
    <property type="match status" value="1"/>
</dbReference>
<evidence type="ECO:0008006" key="10">
    <source>
        <dbReference type="Google" id="ProtNLM"/>
    </source>
</evidence>
<feature type="region of interest" description="Disordered" evidence="5">
    <location>
        <begin position="1"/>
        <end position="39"/>
    </location>
</feature>
<evidence type="ECO:0000256" key="1">
    <source>
        <dbReference type="ARBA" id="ARBA00022723"/>
    </source>
</evidence>
<dbReference type="InterPro" id="IPR013087">
    <property type="entry name" value="Znf_C2H2_type"/>
</dbReference>
<evidence type="ECO:0000256" key="4">
    <source>
        <dbReference type="PROSITE-ProRule" id="PRU00042"/>
    </source>
</evidence>
<dbReference type="SMART" id="SM00443">
    <property type="entry name" value="G_patch"/>
    <property type="match status" value="1"/>
</dbReference>
<dbReference type="PROSITE" id="PS50157">
    <property type="entry name" value="ZINC_FINGER_C2H2_2"/>
    <property type="match status" value="1"/>
</dbReference>
<dbReference type="GO" id="GO:0003676">
    <property type="term" value="F:nucleic acid binding"/>
    <property type="evidence" value="ECO:0007669"/>
    <property type="project" value="InterPro"/>
</dbReference>
<evidence type="ECO:0000256" key="5">
    <source>
        <dbReference type="SAM" id="MobiDB-lite"/>
    </source>
</evidence>
<feature type="compositionally biased region" description="Basic and acidic residues" evidence="5">
    <location>
        <begin position="201"/>
        <end position="220"/>
    </location>
</feature>
<evidence type="ECO:0000313" key="8">
    <source>
        <dbReference type="EMBL" id="PBL00831.1"/>
    </source>
</evidence>
<dbReference type="InterPro" id="IPR036236">
    <property type="entry name" value="Znf_C2H2_sf"/>
</dbReference>
<name>A0A2H3E3C0_ARMGA</name>
<dbReference type="PANTHER" id="PTHR47251:SF1">
    <property type="entry name" value="FINGER DOMAIN PROTEIN, PUTATIVE (AFU_ORTHOLOGUE AFUA_3G04180)-RELATED"/>
    <property type="match status" value="1"/>
</dbReference>
<dbReference type="OrthoDB" id="4822at2759"/>
<feature type="compositionally biased region" description="Polar residues" evidence="5">
    <location>
        <begin position="251"/>
        <end position="267"/>
    </location>
</feature>
<evidence type="ECO:0000259" key="7">
    <source>
        <dbReference type="PROSITE" id="PS50174"/>
    </source>
</evidence>
<feature type="compositionally biased region" description="Low complexity" evidence="5">
    <location>
        <begin position="325"/>
        <end position="337"/>
    </location>
</feature>
<dbReference type="InterPro" id="IPR022755">
    <property type="entry name" value="Znf_C2H2_jaz"/>
</dbReference>
<feature type="region of interest" description="Disordered" evidence="5">
    <location>
        <begin position="188"/>
        <end position="220"/>
    </location>
</feature>
<feature type="compositionally biased region" description="Polar residues" evidence="5">
    <location>
        <begin position="293"/>
        <end position="308"/>
    </location>
</feature>
<dbReference type="EMBL" id="KZ293646">
    <property type="protein sequence ID" value="PBL00831.1"/>
    <property type="molecule type" value="Genomic_DNA"/>
</dbReference>
<feature type="region of interest" description="Disordered" evidence="5">
    <location>
        <begin position="242"/>
        <end position="388"/>
    </location>
</feature>
<dbReference type="InterPro" id="IPR000467">
    <property type="entry name" value="G_patch_dom"/>
</dbReference>
<dbReference type="PROSITE" id="PS50174">
    <property type="entry name" value="G_PATCH"/>
    <property type="match status" value="1"/>
</dbReference>
<feature type="compositionally biased region" description="Polar residues" evidence="5">
    <location>
        <begin position="368"/>
        <end position="388"/>
    </location>
</feature>
<protein>
    <recommendedName>
        <fullName evidence="10">G-patch domain-containing protein</fullName>
    </recommendedName>
</protein>
<feature type="domain" description="C2H2-type" evidence="6">
    <location>
        <begin position="161"/>
        <end position="190"/>
    </location>
</feature>
<evidence type="ECO:0000313" key="9">
    <source>
        <dbReference type="Proteomes" id="UP000217790"/>
    </source>
</evidence>
<dbReference type="Pfam" id="PF01585">
    <property type="entry name" value="G-patch"/>
    <property type="match status" value="1"/>
</dbReference>
<dbReference type="GO" id="GO:0008270">
    <property type="term" value="F:zinc ion binding"/>
    <property type="evidence" value="ECO:0007669"/>
    <property type="project" value="UniProtKB-KW"/>
</dbReference>
<accession>A0A2H3E3C0</accession>
<dbReference type="PROSITE" id="PS00028">
    <property type="entry name" value="ZINC_FINGER_C2H2_1"/>
    <property type="match status" value="1"/>
</dbReference>
<dbReference type="STRING" id="47427.A0A2H3E3C0"/>
<keyword evidence="9" id="KW-1185">Reference proteome</keyword>
<sequence length="388" mass="42668">MASSRSLKRPLPEDDDSDDMSIVSRTPSPSPNSMDVDEDFNKYDEYVRGSPREVITVETKIKPTNKGFAMLSKLGWSEGQPLGISGDGRVDPIPFQMKSDSTGVGKINQDVRMIETTVSQRRELDSERQHKETEDQRRARQDDAARRSALANELFDTLKSFYCSLCDKQFKNVTQYDEHTNSYAHHHKARFRDMQANVRIKPQDEVDKRKEKERKREERELRKIAAANGVKMAKPLNLMTTTSPEAAAESGESTSQPSIPHVTSGNAHSGFKKSGWAAIGSSSLPPPPLPTEPHNSVAVTNATGGDSTSSEEQETPSKGGWRLIPPASAAAPLSENPPYDRSQSPAANPDSATLPAPSLALNALGKSSKAQASRAGWQQFQKSNPRRK</sequence>
<evidence type="ECO:0000256" key="2">
    <source>
        <dbReference type="ARBA" id="ARBA00022771"/>
    </source>
</evidence>
<feature type="domain" description="G-patch" evidence="7">
    <location>
        <begin position="63"/>
        <end position="109"/>
    </location>
</feature>
<dbReference type="InParanoid" id="A0A2H3E3C0"/>